<organism evidence="2 3">
    <name type="scientific">Candidatus Woesebacteria bacterium GW2011_GWA1_39_21</name>
    <dbReference type="NCBI Taxonomy" id="1618550"/>
    <lineage>
        <taxon>Bacteria</taxon>
        <taxon>Candidatus Woeseibacteriota</taxon>
    </lineage>
</organism>
<dbReference type="EMBL" id="LBWP01000009">
    <property type="protein sequence ID" value="KKR11256.1"/>
    <property type="molecule type" value="Genomic_DNA"/>
</dbReference>
<dbReference type="AlphaFoldDB" id="A0A0G0NEM7"/>
<proteinExistence type="predicted"/>
<comment type="caution">
    <text evidence="2">The sequence shown here is derived from an EMBL/GenBank/DDBJ whole genome shotgun (WGS) entry which is preliminary data.</text>
</comment>
<keyword evidence="1" id="KW-0472">Membrane</keyword>
<protein>
    <submittedName>
        <fullName evidence="2">Uncharacterized protein</fullName>
    </submittedName>
</protein>
<gene>
    <name evidence="2" type="ORF">UT39_C0009G0016</name>
</gene>
<dbReference type="Pfam" id="PF18895">
    <property type="entry name" value="T4SS_pilin"/>
    <property type="match status" value="1"/>
</dbReference>
<reference evidence="2 3" key="1">
    <citation type="journal article" date="2015" name="Nature">
        <title>rRNA introns, odd ribosomes, and small enigmatic genomes across a large radiation of phyla.</title>
        <authorList>
            <person name="Brown C.T."/>
            <person name="Hug L.A."/>
            <person name="Thomas B.C."/>
            <person name="Sharon I."/>
            <person name="Castelle C.J."/>
            <person name="Singh A."/>
            <person name="Wilkins M.J."/>
            <person name="Williams K.H."/>
            <person name="Banfield J.F."/>
        </authorList>
    </citation>
    <scope>NUCLEOTIDE SEQUENCE [LARGE SCALE GENOMIC DNA]</scope>
</reference>
<evidence type="ECO:0000313" key="3">
    <source>
        <dbReference type="Proteomes" id="UP000034246"/>
    </source>
</evidence>
<keyword evidence="1" id="KW-1133">Transmembrane helix</keyword>
<feature type="transmembrane region" description="Helical" evidence="1">
    <location>
        <begin position="166"/>
        <end position="187"/>
    </location>
</feature>
<sequence length="203" mass="21878">MRRKIFNTPIQVLPILFLFLFSRLFFVAHVNAQGTWGCTSPPGNNTPCYFDPNQTACFAGYRLPSGTTQICADLGFNNNCDAILYCERIVEETPAPTSSQLNLPAIYQTIQSQGGAFSFSNSPGSIVSALLKYIFPIAGLILLLMLILGGYNMMLSGGDPKKAASAKAIITTAAVGFILIFSAYWIVKIVANVLGLGDITSTF</sequence>
<dbReference type="Proteomes" id="UP000034246">
    <property type="component" value="Unassembled WGS sequence"/>
</dbReference>
<name>A0A0G0NEM7_9BACT</name>
<feature type="transmembrane region" description="Helical" evidence="1">
    <location>
        <begin position="133"/>
        <end position="154"/>
    </location>
</feature>
<dbReference type="InterPro" id="IPR043993">
    <property type="entry name" value="T4SS_pilin"/>
</dbReference>
<evidence type="ECO:0000256" key="1">
    <source>
        <dbReference type="SAM" id="Phobius"/>
    </source>
</evidence>
<keyword evidence="1" id="KW-0812">Transmembrane</keyword>
<dbReference type="STRING" id="1618550.UT39_C0009G0016"/>
<accession>A0A0G0NEM7</accession>
<evidence type="ECO:0000313" key="2">
    <source>
        <dbReference type="EMBL" id="KKR11256.1"/>
    </source>
</evidence>